<keyword evidence="1" id="KW-0812">Transmembrane</keyword>
<dbReference type="RefSeq" id="WP_289502887.1">
    <property type="nucleotide sequence ID" value="NZ_CP116805.1"/>
</dbReference>
<reference evidence="2" key="1">
    <citation type="submission" date="2023-01" db="EMBL/GenBank/DDBJ databases">
        <title>The genome sequence of Kordiimonadaceae bacterium 6D33.</title>
        <authorList>
            <person name="Liu Y."/>
        </authorList>
    </citation>
    <scope>NUCLEOTIDE SEQUENCE</scope>
    <source>
        <strain evidence="2">6D33</strain>
    </source>
</reference>
<gene>
    <name evidence="2" type="ORF">PH603_12585</name>
</gene>
<protein>
    <submittedName>
        <fullName evidence="2">PepSY domain-containing protein</fullName>
    </submittedName>
</protein>
<dbReference type="Proteomes" id="UP001217500">
    <property type="component" value="Chromosome"/>
</dbReference>
<sequence>MRFSFLVRRWHKWLSLIIGVQALLWLISGIYMVTVNLDFIHGDHLVTRLDEPVAQDAVKVFMPEISARYPEARSIHLRSWLGKPVYRVDLAEGAILLDAGTGTILSPISEAGARAVASYHYALDGEISSVALIDSNSDRSTEIQANRLPMWQVSFDDAGETRFYISPSDGRLVVKRHRYWRWFDFVWMFHIMDYETRDDINNNLLRLAALLGTLTSLAGLCLLFYSFNRKKSASVEGGAK</sequence>
<evidence type="ECO:0000313" key="2">
    <source>
        <dbReference type="EMBL" id="WCL53375.1"/>
    </source>
</evidence>
<keyword evidence="1" id="KW-0472">Membrane</keyword>
<keyword evidence="1" id="KW-1133">Transmembrane helix</keyword>
<keyword evidence="3" id="KW-1185">Reference proteome</keyword>
<feature type="transmembrane region" description="Helical" evidence="1">
    <location>
        <begin position="204"/>
        <end position="225"/>
    </location>
</feature>
<evidence type="ECO:0000313" key="3">
    <source>
        <dbReference type="Proteomes" id="UP001217500"/>
    </source>
</evidence>
<feature type="transmembrane region" description="Helical" evidence="1">
    <location>
        <begin position="12"/>
        <end position="33"/>
    </location>
</feature>
<dbReference type="EMBL" id="CP116805">
    <property type="protein sequence ID" value="WCL53375.1"/>
    <property type="molecule type" value="Genomic_DNA"/>
</dbReference>
<organism evidence="2 3">
    <name type="scientific">Gimibacter soli</name>
    <dbReference type="NCBI Taxonomy" id="3024400"/>
    <lineage>
        <taxon>Bacteria</taxon>
        <taxon>Pseudomonadati</taxon>
        <taxon>Pseudomonadota</taxon>
        <taxon>Alphaproteobacteria</taxon>
        <taxon>Kordiimonadales</taxon>
        <taxon>Temperatibacteraceae</taxon>
        <taxon>Gimibacter</taxon>
    </lineage>
</organism>
<dbReference type="AlphaFoldDB" id="A0AAE9XSR5"/>
<name>A0AAE9XSR5_9PROT</name>
<proteinExistence type="predicted"/>
<evidence type="ECO:0000256" key="1">
    <source>
        <dbReference type="SAM" id="Phobius"/>
    </source>
</evidence>
<accession>A0AAE9XSR5</accession>
<dbReference type="KEGG" id="gso:PH603_12585"/>